<protein>
    <submittedName>
        <fullName evidence="2">Uncharacterized protein</fullName>
    </submittedName>
</protein>
<feature type="compositionally biased region" description="Polar residues" evidence="1">
    <location>
        <begin position="25"/>
        <end position="48"/>
    </location>
</feature>
<evidence type="ECO:0000313" key="2">
    <source>
        <dbReference type="EMBL" id="TBU60650.1"/>
    </source>
</evidence>
<gene>
    <name evidence="2" type="ORF">BD310DRAFT_1037680</name>
</gene>
<accession>A0A4Q9Q0Z5</accession>
<dbReference type="EMBL" id="ML145103">
    <property type="protein sequence ID" value="TBU60650.1"/>
    <property type="molecule type" value="Genomic_DNA"/>
</dbReference>
<feature type="compositionally biased region" description="Low complexity" evidence="1">
    <location>
        <begin position="85"/>
        <end position="110"/>
    </location>
</feature>
<feature type="region of interest" description="Disordered" evidence="1">
    <location>
        <begin position="23"/>
        <end position="49"/>
    </location>
</feature>
<organism evidence="2 3">
    <name type="scientific">Dichomitus squalens</name>
    <dbReference type="NCBI Taxonomy" id="114155"/>
    <lineage>
        <taxon>Eukaryota</taxon>
        <taxon>Fungi</taxon>
        <taxon>Dikarya</taxon>
        <taxon>Basidiomycota</taxon>
        <taxon>Agaricomycotina</taxon>
        <taxon>Agaricomycetes</taxon>
        <taxon>Polyporales</taxon>
        <taxon>Polyporaceae</taxon>
        <taxon>Dichomitus</taxon>
    </lineage>
</organism>
<name>A0A4Q9Q0Z5_9APHY</name>
<proteinExistence type="predicted"/>
<sequence>MSSFPPGRSVPLLLTTHWHHRALSTGPTKSNKSSSPIGQHPTTPTASPTVRRERWWLHSLFVILGETKVEETDAKLTVAEEADSTPTNLTDQTPPTPPTDFTSTSTAADTDANTDIDIGINTDTFEIYDSDFDAVNEFCTGLQYLSATGHLRLDTYATVFSAAARHAVRIWPPLLAERTTGP</sequence>
<reference evidence="2 3" key="1">
    <citation type="submission" date="2019-01" db="EMBL/GenBank/DDBJ databases">
        <title>Draft genome sequences of three monokaryotic isolates of the white-rot basidiomycete fungus Dichomitus squalens.</title>
        <authorList>
            <consortium name="DOE Joint Genome Institute"/>
            <person name="Lopez S.C."/>
            <person name="Andreopoulos B."/>
            <person name="Pangilinan J."/>
            <person name="Lipzen A."/>
            <person name="Riley R."/>
            <person name="Ahrendt S."/>
            <person name="Ng V."/>
            <person name="Barry K."/>
            <person name="Daum C."/>
            <person name="Grigoriev I.V."/>
            <person name="Hilden K.S."/>
            <person name="Makela M.R."/>
            <person name="de Vries R.P."/>
        </authorList>
    </citation>
    <scope>NUCLEOTIDE SEQUENCE [LARGE SCALE GENOMIC DNA]</scope>
    <source>
        <strain evidence="2 3">CBS 464.89</strain>
    </source>
</reference>
<dbReference type="Proteomes" id="UP000292082">
    <property type="component" value="Unassembled WGS sequence"/>
</dbReference>
<evidence type="ECO:0000256" key="1">
    <source>
        <dbReference type="SAM" id="MobiDB-lite"/>
    </source>
</evidence>
<feature type="region of interest" description="Disordered" evidence="1">
    <location>
        <begin position="79"/>
        <end position="110"/>
    </location>
</feature>
<evidence type="ECO:0000313" key="3">
    <source>
        <dbReference type="Proteomes" id="UP000292082"/>
    </source>
</evidence>
<dbReference type="AlphaFoldDB" id="A0A4Q9Q0Z5"/>
<keyword evidence="3" id="KW-1185">Reference proteome</keyword>